<dbReference type="EMBL" id="CM042046">
    <property type="protein sequence ID" value="KAI3676453.1"/>
    <property type="molecule type" value="Genomic_DNA"/>
</dbReference>
<proteinExistence type="predicted"/>
<sequence length="88" mass="9985">MRTCWLGFCGWRRKIRDDGRAWLSRKANSGALWWCEAEMRGCDRKIACGKGGGSRGVARCGQEYEHLDESEDILVLRIFALFSASTLI</sequence>
<comment type="caution">
    <text evidence="1">The sequence shown here is derived from an EMBL/GenBank/DDBJ whole genome shotgun (WGS) entry which is preliminary data.</text>
</comment>
<evidence type="ECO:0000313" key="1">
    <source>
        <dbReference type="EMBL" id="KAI3676453.1"/>
    </source>
</evidence>
<protein>
    <submittedName>
        <fullName evidence="1">Uncharacterized protein</fullName>
    </submittedName>
</protein>
<gene>
    <name evidence="1" type="ORF">L1987_86062</name>
</gene>
<evidence type="ECO:0000313" key="2">
    <source>
        <dbReference type="Proteomes" id="UP001056120"/>
    </source>
</evidence>
<organism evidence="1 2">
    <name type="scientific">Smallanthus sonchifolius</name>
    <dbReference type="NCBI Taxonomy" id="185202"/>
    <lineage>
        <taxon>Eukaryota</taxon>
        <taxon>Viridiplantae</taxon>
        <taxon>Streptophyta</taxon>
        <taxon>Embryophyta</taxon>
        <taxon>Tracheophyta</taxon>
        <taxon>Spermatophyta</taxon>
        <taxon>Magnoliopsida</taxon>
        <taxon>eudicotyledons</taxon>
        <taxon>Gunneridae</taxon>
        <taxon>Pentapetalae</taxon>
        <taxon>asterids</taxon>
        <taxon>campanulids</taxon>
        <taxon>Asterales</taxon>
        <taxon>Asteraceae</taxon>
        <taxon>Asteroideae</taxon>
        <taxon>Heliantheae alliance</taxon>
        <taxon>Millerieae</taxon>
        <taxon>Smallanthus</taxon>
    </lineage>
</organism>
<name>A0ACB8XYZ0_9ASTR</name>
<reference evidence="2" key="1">
    <citation type="journal article" date="2022" name="Mol. Ecol. Resour.">
        <title>The genomes of chicory, endive, great burdock and yacon provide insights into Asteraceae palaeo-polyploidization history and plant inulin production.</title>
        <authorList>
            <person name="Fan W."/>
            <person name="Wang S."/>
            <person name="Wang H."/>
            <person name="Wang A."/>
            <person name="Jiang F."/>
            <person name="Liu H."/>
            <person name="Zhao H."/>
            <person name="Xu D."/>
            <person name="Zhang Y."/>
        </authorList>
    </citation>
    <scope>NUCLEOTIDE SEQUENCE [LARGE SCALE GENOMIC DNA]</scope>
    <source>
        <strain evidence="2">cv. Yunnan</strain>
    </source>
</reference>
<keyword evidence="2" id="KW-1185">Reference proteome</keyword>
<accession>A0ACB8XYZ0</accession>
<reference evidence="1 2" key="2">
    <citation type="journal article" date="2022" name="Mol. Ecol. Resour.">
        <title>The genomes of chicory, endive, great burdock and yacon provide insights into Asteraceae paleo-polyploidization history and plant inulin production.</title>
        <authorList>
            <person name="Fan W."/>
            <person name="Wang S."/>
            <person name="Wang H."/>
            <person name="Wang A."/>
            <person name="Jiang F."/>
            <person name="Liu H."/>
            <person name="Zhao H."/>
            <person name="Xu D."/>
            <person name="Zhang Y."/>
        </authorList>
    </citation>
    <scope>NUCLEOTIDE SEQUENCE [LARGE SCALE GENOMIC DNA]</scope>
    <source>
        <strain evidence="2">cv. Yunnan</strain>
        <tissue evidence="1">Leaves</tissue>
    </source>
</reference>
<dbReference type="Proteomes" id="UP001056120">
    <property type="component" value="Linkage Group LG29"/>
</dbReference>